<gene>
    <name evidence="2" type="ORF">HMPREF9391_1752</name>
</gene>
<dbReference type="Gene3D" id="1.10.10.2910">
    <property type="match status" value="1"/>
</dbReference>
<evidence type="ECO:0000313" key="2">
    <source>
        <dbReference type="EMBL" id="EGF18444.1"/>
    </source>
</evidence>
<dbReference type="Pfam" id="PF06114">
    <property type="entry name" value="Peptidase_M78"/>
    <property type="match status" value="1"/>
</dbReference>
<dbReference type="InterPro" id="IPR052345">
    <property type="entry name" value="Rad_response_metalloprotease"/>
</dbReference>
<evidence type="ECO:0000259" key="1">
    <source>
        <dbReference type="Pfam" id="PF06114"/>
    </source>
</evidence>
<protein>
    <recommendedName>
        <fullName evidence="1">IrrE N-terminal-like domain-containing protein</fullName>
    </recommendedName>
</protein>
<dbReference type="Proteomes" id="UP000004826">
    <property type="component" value="Unassembled WGS sequence"/>
</dbReference>
<reference evidence="2 3" key="1">
    <citation type="submission" date="2011-02" db="EMBL/GenBank/DDBJ databases">
        <authorList>
            <person name="Muzny D."/>
            <person name="Qin X."/>
            <person name="Deng J."/>
            <person name="Jiang H."/>
            <person name="Liu Y."/>
            <person name="Qu J."/>
            <person name="Song X.-Z."/>
            <person name="Zhang L."/>
            <person name="Thornton R."/>
            <person name="Coyle M."/>
            <person name="Francisco L."/>
            <person name="Jackson L."/>
            <person name="Javaid M."/>
            <person name="Korchina V."/>
            <person name="Kovar C."/>
            <person name="Mata R."/>
            <person name="Mathew T."/>
            <person name="Ngo R."/>
            <person name="Nguyen L."/>
            <person name="Nguyen N."/>
            <person name="Okwuonu G."/>
            <person name="Ongeri F."/>
            <person name="Pham C."/>
            <person name="Simmons D."/>
            <person name="Wilczek-Boney K."/>
            <person name="Hale W."/>
            <person name="Jakkamsetti A."/>
            <person name="Pham P."/>
            <person name="Ruth R."/>
            <person name="San Lucas F."/>
            <person name="Warren J."/>
            <person name="Zhang J."/>
            <person name="Zhao Z."/>
            <person name="Zhou C."/>
            <person name="Zhu D."/>
            <person name="Lee S."/>
            <person name="Bess C."/>
            <person name="Blankenburg K."/>
            <person name="Forbes L."/>
            <person name="Fu Q."/>
            <person name="Gubbala S."/>
            <person name="Hirani K."/>
            <person name="Jayaseelan J.C."/>
            <person name="Lara F."/>
            <person name="Munidasa M."/>
            <person name="Palculict T."/>
            <person name="Patil S."/>
            <person name="Pu L.-L."/>
            <person name="Saada N."/>
            <person name="Tang L."/>
            <person name="Weissenberger G."/>
            <person name="Zhu Y."/>
            <person name="Hemphill L."/>
            <person name="Shang Y."/>
            <person name="Youmans B."/>
            <person name="Ayvaz T."/>
            <person name="Ross M."/>
            <person name="Santibanez J."/>
            <person name="Aqrawi P."/>
            <person name="Gross S."/>
            <person name="Joshi V."/>
            <person name="Fowler G."/>
            <person name="Nazareth L."/>
            <person name="Reid J."/>
            <person name="Worley K."/>
            <person name="Petrosino J."/>
            <person name="Highlander S."/>
            <person name="Gibbs R."/>
        </authorList>
    </citation>
    <scope>NUCLEOTIDE SEQUENCE [LARGE SCALE GENOMIC DNA]</scope>
    <source>
        <strain evidence="2 3">SK408</strain>
    </source>
</reference>
<organism evidence="2 3">
    <name type="scientific">Streptococcus sanguinis SK408</name>
    <dbReference type="NCBI Taxonomy" id="888818"/>
    <lineage>
        <taxon>Bacteria</taxon>
        <taxon>Bacillati</taxon>
        <taxon>Bacillota</taxon>
        <taxon>Bacilli</taxon>
        <taxon>Lactobacillales</taxon>
        <taxon>Streptococcaceae</taxon>
        <taxon>Streptococcus</taxon>
    </lineage>
</organism>
<dbReference type="RefSeq" id="WP_002918297.1">
    <property type="nucleotide sequence ID" value="NZ_GL878562.1"/>
</dbReference>
<comment type="caution">
    <text evidence="2">The sequence shown here is derived from an EMBL/GenBank/DDBJ whole genome shotgun (WGS) entry which is preliminary data.</text>
</comment>
<sequence length="290" mass="34226">MKHPYFKVTQKAKELLYPFMKLNDMKASSYTYHSFFESQISSNNILVIGHDLRNTISGFSITDNQGIYLITYDSSHHQHRQNFTKCHELGHYLLNHDGKVFTDNNENNLQEIEADYFSSFILMPDIILLGNILHENKSFQDIFHCLDVSPSALFRRLNDILSFNTTLHTSEIDSIIRSYQSNQNRNDIQSIFSSLKDKFIKDYRQAKLTPFDKLQQLLTSESFITHQLLPELKNKLFCQKAKKIFPYLKTWSQYDKGLTLWYAWNSKQLTDTEVNRKVKFAFYDLQNKKD</sequence>
<dbReference type="InterPro" id="IPR010359">
    <property type="entry name" value="IrrE_HExxH"/>
</dbReference>
<dbReference type="EMBL" id="AFBE01000010">
    <property type="protein sequence ID" value="EGF18444.1"/>
    <property type="molecule type" value="Genomic_DNA"/>
</dbReference>
<dbReference type="AlphaFoldDB" id="F2CFF1"/>
<name>F2CFF1_STRSA</name>
<proteinExistence type="predicted"/>
<evidence type="ECO:0000313" key="3">
    <source>
        <dbReference type="Proteomes" id="UP000004826"/>
    </source>
</evidence>
<dbReference type="PANTHER" id="PTHR43236:SF2">
    <property type="entry name" value="BLL0069 PROTEIN"/>
    <property type="match status" value="1"/>
</dbReference>
<dbReference type="PANTHER" id="PTHR43236">
    <property type="entry name" value="ANTITOXIN HIGA1"/>
    <property type="match status" value="1"/>
</dbReference>
<dbReference type="PATRIC" id="fig|888818.3.peg.1706"/>
<feature type="domain" description="IrrE N-terminal-like" evidence="1">
    <location>
        <begin position="44"/>
        <end position="157"/>
    </location>
</feature>
<dbReference type="HOGENOM" id="CLU_092075_0_0_9"/>
<accession>F2CFF1</accession>